<evidence type="ECO:0000256" key="1">
    <source>
        <dbReference type="ARBA" id="ARBA00004196"/>
    </source>
</evidence>
<dbReference type="PANTHER" id="PTHR35936">
    <property type="entry name" value="MEMBRANE-BOUND LYTIC MUREIN TRANSGLYCOSYLASE F"/>
    <property type="match status" value="1"/>
</dbReference>
<dbReference type="InterPro" id="IPR001638">
    <property type="entry name" value="Solute-binding_3/MltF_N"/>
</dbReference>
<evidence type="ECO:0000256" key="4">
    <source>
        <dbReference type="RuleBase" id="RU003744"/>
    </source>
</evidence>
<dbReference type="Proteomes" id="UP000645865">
    <property type="component" value="Unassembled WGS sequence"/>
</dbReference>
<keyword evidence="3 5" id="KW-0732">Signal</keyword>
<dbReference type="PROSITE" id="PS01039">
    <property type="entry name" value="SBP_BACTERIAL_3"/>
    <property type="match status" value="1"/>
</dbReference>
<gene>
    <name evidence="7" type="ORF">YA0853_24005</name>
</gene>
<sequence length="273" mass="29626">MNKRIGRVLVSGFAFLLVSIGVDAADAPVATPPLRFGTALGYPPFEYLGSDGKMTGFEIDLGNAICEKLKRVCQWQDIEFSSMTPALKARKFDAFIASVAVTDDRLKQVAFSDKVYSGGTRLLAHKGAKLIPDDAMASGKALAGKRIGVEQGTINEKFAKKRWALEGVEVVSYRDQDLVYNDLMTGRLDGAIVAGIQAQIGFLSSDKGVDYEFAGKPIEDSLIGRSYSAIAVNQGNQALLDNLNRAIAELHADGTYQRITDKYFPPNTDIYGE</sequence>
<feature type="chain" id="PRO_5034586531" evidence="5">
    <location>
        <begin position="25"/>
        <end position="273"/>
    </location>
</feature>
<evidence type="ECO:0000256" key="2">
    <source>
        <dbReference type="ARBA" id="ARBA00010333"/>
    </source>
</evidence>
<evidence type="ECO:0000259" key="6">
    <source>
        <dbReference type="SMART" id="SM00062"/>
    </source>
</evidence>
<feature type="signal peptide" evidence="5">
    <location>
        <begin position="1"/>
        <end position="24"/>
    </location>
</feature>
<dbReference type="InterPro" id="IPR018313">
    <property type="entry name" value="SBP_3_CS"/>
</dbReference>
<evidence type="ECO:0000313" key="7">
    <source>
        <dbReference type="EMBL" id="MBI6626700.1"/>
    </source>
</evidence>
<name>A0A8I1E8F1_9PSED</name>
<evidence type="ECO:0000256" key="5">
    <source>
        <dbReference type="SAM" id="SignalP"/>
    </source>
</evidence>
<dbReference type="EMBL" id="JAEILH010000040">
    <property type="protein sequence ID" value="MBI6626700.1"/>
    <property type="molecule type" value="Genomic_DNA"/>
</dbReference>
<accession>A0A8I1E8F1</accession>
<evidence type="ECO:0000313" key="8">
    <source>
        <dbReference type="Proteomes" id="UP000645865"/>
    </source>
</evidence>
<dbReference type="PANTHER" id="PTHR35936:SF13">
    <property type="entry name" value="HISTIDINE-BINDING PERIPLASMIC PROTEIN"/>
    <property type="match status" value="1"/>
</dbReference>
<dbReference type="GO" id="GO:0030313">
    <property type="term" value="C:cell envelope"/>
    <property type="evidence" value="ECO:0007669"/>
    <property type="project" value="UniProtKB-SubCell"/>
</dbReference>
<feature type="domain" description="Solute-binding protein family 3/N-terminal" evidence="6">
    <location>
        <begin position="33"/>
        <end position="267"/>
    </location>
</feature>
<reference evidence="7" key="1">
    <citation type="submission" date="2020-12" db="EMBL/GenBank/DDBJ databases">
        <title>Comparative genomic insights into the epidemiology and virulence of plant pathogenic Pseudomonads from Turkey.</title>
        <authorList>
            <person name="Dillon M."/>
            <person name="Ruiz-Bedoya T."/>
            <person name="Bendalovic-Torma C."/>
            <person name="Guttman K.M."/>
            <person name="Kwak H."/>
            <person name="Middleton M.A."/>
            <person name="Wang P.W."/>
            <person name="Horuz S."/>
            <person name="Aysan Y."/>
            <person name="Guttman D.S."/>
        </authorList>
    </citation>
    <scope>NUCLEOTIDE SEQUENCE</scope>
    <source>
        <strain evidence="7">S5_IA_3a</strain>
    </source>
</reference>
<dbReference type="SUPFAM" id="SSF53850">
    <property type="entry name" value="Periplasmic binding protein-like II"/>
    <property type="match status" value="1"/>
</dbReference>
<protein>
    <submittedName>
        <fullName evidence="7">Transporter substrate-binding domain-containing protein</fullName>
    </submittedName>
</protein>
<dbReference type="RefSeq" id="WP_198712529.1">
    <property type="nucleotide sequence ID" value="NZ_JAEILH010000040.1"/>
</dbReference>
<comment type="similarity">
    <text evidence="2 4">Belongs to the bacterial solute-binding protein 3 family.</text>
</comment>
<evidence type="ECO:0000256" key="3">
    <source>
        <dbReference type="ARBA" id="ARBA00022729"/>
    </source>
</evidence>
<dbReference type="AlphaFoldDB" id="A0A8I1E8F1"/>
<dbReference type="Gene3D" id="3.40.190.10">
    <property type="entry name" value="Periplasmic binding protein-like II"/>
    <property type="match status" value="2"/>
</dbReference>
<comment type="caution">
    <text evidence="7">The sequence shown here is derived from an EMBL/GenBank/DDBJ whole genome shotgun (WGS) entry which is preliminary data.</text>
</comment>
<proteinExistence type="inferred from homology"/>
<comment type="subcellular location">
    <subcellularLocation>
        <location evidence="1">Cell envelope</location>
    </subcellularLocation>
</comment>
<dbReference type="Pfam" id="PF00497">
    <property type="entry name" value="SBP_bac_3"/>
    <property type="match status" value="1"/>
</dbReference>
<organism evidence="7 8">
    <name type="scientific">Pseudomonas rhodesiae</name>
    <dbReference type="NCBI Taxonomy" id="76760"/>
    <lineage>
        <taxon>Bacteria</taxon>
        <taxon>Pseudomonadati</taxon>
        <taxon>Pseudomonadota</taxon>
        <taxon>Gammaproteobacteria</taxon>
        <taxon>Pseudomonadales</taxon>
        <taxon>Pseudomonadaceae</taxon>
        <taxon>Pseudomonas</taxon>
    </lineage>
</organism>
<dbReference type="SMART" id="SM00062">
    <property type="entry name" value="PBPb"/>
    <property type="match status" value="1"/>
</dbReference>